<organism evidence="4 5">
    <name type="scientific">Streptomyces polygonati</name>
    <dbReference type="NCBI Taxonomy" id="1617087"/>
    <lineage>
        <taxon>Bacteria</taxon>
        <taxon>Bacillati</taxon>
        <taxon>Actinomycetota</taxon>
        <taxon>Actinomycetes</taxon>
        <taxon>Kitasatosporales</taxon>
        <taxon>Streptomycetaceae</taxon>
        <taxon>Streptomyces</taxon>
    </lineage>
</organism>
<sequence>MPRPDHTRALHAALLTAARGLPVIPLSRTKLPAVRSPHRDEPRPSVCRGECGRPGHGVHDASTDPARIRALFAVAPWATGYGIACGQAPHYLIGLDLDVKHGRDGVSALEALEAAHGFSLPQTVTVLTPSGGRHLWLTAPGPVPNSAGRLGPGIDVRGAGGYVVGPGSRTVAGRYLLLPGSRQHPLGEAPAALLRLAVPPPPAPPRPAAAAEPRHPAEKRAAALVRFVLDSQEGERNGRLFWAACRAYDAGLGEALAPALVTAAVHTGLSEREAAATVASAGRLRASAEPC</sequence>
<proteinExistence type="predicted"/>
<reference evidence="5" key="1">
    <citation type="journal article" date="2019" name="Int. J. Syst. Evol. Microbiol.">
        <title>The Global Catalogue of Microorganisms (GCM) 10K type strain sequencing project: providing services to taxonomists for standard genome sequencing and annotation.</title>
        <authorList>
            <consortium name="The Broad Institute Genomics Platform"/>
            <consortium name="The Broad Institute Genome Sequencing Center for Infectious Disease"/>
            <person name="Wu L."/>
            <person name="Ma J."/>
        </authorList>
    </citation>
    <scope>NUCLEOTIDE SEQUENCE [LARGE SCALE GENOMIC DNA]</scope>
    <source>
        <strain evidence="5">CGMCC 4.7237</strain>
    </source>
</reference>
<dbReference type="SMART" id="SM00942">
    <property type="entry name" value="PriCT_1"/>
    <property type="match status" value="1"/>
</dbReference>
<dbReference type="EMBL" id="JBHSBB010000013">
    <property type="protein sequence ID" value="MFC4033797.1"/>
    <property type="molecule type" value="Genomic_DNA"/>
</dbReference>
<comment type="caution">
    <text evidence="4">The sequence shown here is derived from an EMBL/GenBank/DDBJ whole genome shotgun (WGS) entry which is preliminary data.</text>
</comment>
<accession>A0ABV8HS37</accession>
<name>A0ABV8HS37_9ACTN</name>
<dbReference type="CDD" id="cd04859">
    <property type="entry name" value="Prim_Pol"/>
    <property type="match status" value="1"/>
</dbReference>
<dbReference type="SUPFAM" id="SSF56747">
    <property type="entry name" value="Prim-pol domain"/>
    <property type="match status" value="1"/>
</dbReference>
<dbReference type="Pfam" id="PF09250">
    <property type="entry name" value="Prim-Pol"/>
    <property type="match status" value="1"/>
</dbReference>
<dbReference type="RefSeq" id="WP_386431067.1">
    <property type="nucleotide sequence ID" value="NZ_JBHSBB010000013.1"/>
</dbReference>
<feature type="compositionally biased region" description="Basic and acidic residues" evidence="1">
    <location>
        <begin position="50"/>
        <end position="62"/>
    </location>
</feature>
<evidence type="ECO:0000259" key="3">
    <source>
        <dbReference type="SMART" id="SM00943"/>
    </source>
</evidence>
<protein>
    <submittedName>
        <fullName evidence="4">Bifunctional DNA primase/polymerase</fullName>
    </submittedName>
</protein>
<dbReference type="InterPro" id="IPR014820">
    <property type="entry name" value="PriCT_1"/>
</dbReference>
<feature type="region of interest" description="Disordered" evidence="1">
    <location>
        <begin position="33"/>
        <end position="62"/>
    </location>
</feature>
<dbReference type="Proteomes" id="UP001595765">
    <property type="component" value="Unassembled WGS sequence"/>
</dbReference>
<gene>
    <name evidence="4" type="ORF">ACFO3J_20275</name>
</gene>
<keyword evidence="5" id="KW-1185">Reference proteome</keyword>
<feature type="domain" description="DNA primase/polymerase bifunctional N-terminal" evidence="3">
    <location>
        <begin position="13"/>
        <end position="193"/>
    </location>
</feature>
<feature type="domain" description="Primase C-terminal 1" evidence="2">
    <location>
        <begin position="225"/>
        <end position="285"/>
    </location>
</feature>
<evidence type="ECO:0000313" key="5">
    <source>
        <dbReference type="Proteomes" id="UP001595765"/>
    </source>
</evidence>
<dbReference type="SMART" id="SM00943">
    <property type="entry name" value="Prim-Pol"/>
    <property type="match status" value="1"/>
</dbReference>
<evidence type="ECO:0000259" key="2">
    <source>
        <dbReference type="SMART" id="SM00942"/>
    </source>
</evidence>
<dbReference type="InterPro" id="IPR015330">
    <property type="entry name" value="DNA_primase/pol_bifunc_N"/>
</dbReference>
<evidence type="ECO:0000313" key="4">
    <source>
        <dbReference type="EMBL" id="MFC4033797.1"/>
    </source>
</evidence>
<evidence type="ECO:0000256" key="1">
    <source>
        <dbReference type="SAM" id="MobiDB-lite"/>
    </source>
</evidence>